<accession>A0A5E4QP63</accession>
<reference evidence="1 2" key="1">
    <citation type="submission" date="2017-07" db="EMBL/GenBank/DDBJ databases">
        <authorList>
            <person name="Talla V."/>
            <person name="Backstrom N."/>
        </authorList>
    </citation>
    <scope>NUCLEOTIDE SEQUENCE [LARGE SCALE GENOMIC DNA]</scope>
</reference>
<proteinExistence type="predicted"/>
<keyword evidence="2" id="KW-1185">Reference proteome</keyword>
<name>A0A5E4QP63_9NEOP</name>
<organism evidence="1 2">
    <name type="scientific">Leptidea sinapis</name>
    <dbReference type="NCBI Taxonomy" id="189913"/>
    <lineage>
        <taxon>Eukaryota</taxon>
        <taxon>Metazoa</taxon>
        <taxon>Ecdysozoa</taxon>
        <taxon>Arthropoda</taxon>
        <taxon>Hexapoda</taxon>
        <taxon>Insecta</taxon>
        <taxon>Pterygota</taxon>
        <taxon>Neoptera</taxon>
        <taxon>Endopterygota</taxon>
        <taxon>Lepidoptera</taxon>
        <taxon>Glossata</taxon>
        <taxon>Ditrysia</taxon>
        <taxon>Papilionoidea</taxon>
        <taxon>Pieridae</taxon>
        <taxon>Dismorphiinae</taxon>
        <taxon>Leptidea</taxon>
    </lineage>
</organism>
<gene>
    <name evidence="1" type="ORF">LSINAPIS_LOCUS10841</name>
</gene>
<evidence type="ECO:0000313" key="2">
    <source>
        <dbReference type="Proteomes" id="UP000324832"/>
    </source>
</evidence>
<dbReference type="Proteomes" id="UP000324832">
    <property type="component" value="Unassembled WGS sequence"/>
</dbReference>
<dbReference type="AlphaFoldDB" id="A0A5E4QP63"/>
<sequence>MAAGMEEADGLLENADAFIDNLAKELQELYSYRDLFFENHPIEMARKKYECVEQKKGELAEKFENVDGE</sequence>
<dbReference type="EMBL" id="FZQP02004468">
    <property type="protein sequence ID" value="VVD00146.1"/>
    <property type="molecule type" value="Genomic_DNA"/>
</dbReference>
<protein>
    <submittedName>
        <fullName evidence="1">Uncharacterized protein</fullName>
    </submittedName>
</protein>
<evidence type="ECO:0000313" key="1">
    <source>
        <dbReference type="EMBL" id="VVD00146.1"/>
    </source>
</evidence>
<dbReference type="InterPro" id="IPR011990">
    <property type="entry name" value="TPR-like_helical_dom_sf"/>
</dbReference>
<dbReference type="Gene3D" id="1.25.40.10">
    <property type="entry name" value="Tetratricopeptide repeat domain"/>
    <property type="match status" value="1"/>
</dbReference>